<dbReference type="SMART" id="SM00086">
    <property type="entry name" value="PAC"/>
    <property type="match status" value="5"/>
</dbReference>
<dbReference type="PROSITE" id="PS50112">
    <property type="entry name" value="PAS"/>
    <property type="match status" value="4"/>
</dbReference>
<dbReference type="NCBIfam" id="TIGR00254">
    <property type="entry name" value="GGDEF"/>
    <property type="match status" value="1"/>
</dbReference>
<dbReference type="Gene3D" id="3.30.450.20">
    <property type="entry name" value="PAS domain"/>
    <property type="match status" value="5"/>
</dbReference>
<feature type="domain" description="PAS" evidence="2">
    <location>
        <begin position="375"/>
        <end position="446"/>
    </location>
</feature>
<dbReference type="SUPFAM" id="SSF141868">
    <property type="entry name" value="EAL domain-like"/>
    <property type="match status" value="1"/>
</dbReference>
<dbReference type="InterPro" id="IPR029787">
    <property type="entry name" value="Nucleotide_cyclase"/>
</dbReference>
<dbReference type="InterPro" id="IPR052155">
    <property type="entry name" value="Biofilm_reg_signaling"/>
</dbReference>
<dbReference type="InterPro" id="IPR013656">
    <property type="entry name" value="PAS_4"/>
</dbReference>
<dbReference type="GO" id="GO:0006355">
    <property type="term" value="P:regulation of DNA-templated transcription"/>
    <property type="evidence" value="ECO:0007669"/>
    <property type="project" value="InterPro"/>
</dbReference>
<dbReference type="FunFam" id="3.30.70.270:FF:000001">
    <property type="entry name" value="Diguanylate cyclase domain protein"/>
    <property type="match status" value="1"/>
</dbReference>
<dbReference type="NCBIfam" id="TIGR00229">
    <property type="entry name" value="sensory_box"/>
    <property type="match status" value="5"/>
</dbReference>
<feature type="domain" description="PAS" evidence="2">
    <location>
        <begin position="622"/>
        <end position="674"/>
    </location>
</feature>
<dbReference type="RefSeq" id="WP_127695762.1">
    <property type="nucleotide sequence ID" value="NZ_SACQ01000010.1"/>
</dbReference>
<dbReference type="PROSITE" id="PS50113">
    <property type="entry name" value="PAC"/>
    <property type="match status" value="3"/>
</dbReference>
<feature type="domain" description="EAL" evidence="4">
    <location>
        <begin position="921"/>
        <end position="1179"/>
    </location>
</feature>
<dbReference type="SUPFAM" id="SSF55785">
    <property type="entry name" value="PYP-like sensor domain (PAS domain)"/>
    <property type="match status" value="5"/>
</dbReference>
<keyword evidence="7" id="KW-1185">Reference proteome</keyword>
<evidence type="ECO:0000313" key="6">
    <source>
        <dbReference type="EMBL" id="RVU29364.1"/>
    </source>
</evidence>
<accession>A0A437Q4C8</accession>
<evidence type="ECO:0000259" key="5">
    <source>
        <dbReference type="PROSITE" id="PS50887"/>
    </source>
</evidence>
<feature type="domain" description="PAS" evidence="2">
    <location>
        <begin position="261"/>
        <end position="317"/>
    </location>
</feature>
<evidence type="ECO:0000259" key="4">
    <source>
        <dbReference type="PROSITE" id="PS50883"/>
    </source>
</evidence>
<comment type="caution">
    <text evidence="6">The sequence shown here is derived from an EMBL/GenBank/DDBJ whole genome shotgun (WGS) entry which is preliminary data.</text>
</comment>
<dbReference type="GO" id="GO:0003824">
    <property type="term" value="F:catalytic activity"/>
    <property type="evidence" value="ECO:0007669"/>
    <property type="project" value="UniProtKB-ARBA"/>
</dbReference>
<feature type="domain" description="PAC" evidence="3">
    <location>
        <begin position="445"/>
        <end position="501"/>
    </location>
</feature>
<dbReference type="CDD" id="cd00130">
    <property type="entry name" value="PAS"/>
    <property type="match status" value="5"/>
</dbReference>
<dbReference type="Proteomes" id="UP000282818">
    <property type="component" value="Unassembled WGS sequence"/>
</dbReference>
<feature type="domain" description="PAS" evidence="2">
    <location>
        <begin position="121"/>
        <end position="165"/>
    </location>
</feature>
<evidence type="ECO:0000313" key="7">
    <source>
        <dbReference type="Proteomes" id="UP000282818"/>
    </source>
</evidence>
<feature type="domain" description="PAC" evidence="3">
    <location>
        <begin position="700"/>
        <end position="752"/>
    </location>
</feature>
<dbReference type="Gene3D" id="3.20.20.450">
    <property type="entry name" value="EAL domain"/>
    <property type="match status" value="1"/>
</dbReference>
<dbReference type="SMART" id="SM00052">
    <property type="entry name" value="EAL"/>
    <property type="match status" value="1"/>
</dbReference>
<proteinExistence type="predicted"/>
<dbReference type="PROSITE" id="PS50883">
    <property type="entry name" value="EAL"/>
    <property type="match status" value="1"/>
</dbReference>
<dbReference type="Pfam" id="PF00990">
    <property type="entry name" value="GGDEF"/>
    <property type="match status" value="1"/>
</dbReference>
<dbReference type="PROSITE" id="PS50887">
    <property type="entry name" value="GGDEF"/>
    <property type="match status" value="1"/>
</dbReference>
<gene>
    <name evidence="6" type="ORF">EOE65_16465</name>
</gene>
<dbReference type="SMART" id="SM00267">
    <property type="entry name" value="GGDEF"/>
    <property type="match status" value="1"/>
</dbReference>
<dbReference type="Pfam" id="PF00563">
    <property type="entry name" value="EAL"/>
    <property type="match status" value="1"/>
</dbReference>
<dbReference type="Pfam" id="PF08448">
    <property type="entry name" value="PAS_4"/>
    <property type="match status" value="3"/>
</dbReference>
<protein>
    <submittedName>
        <fullName evidence="6">PAS domain S-box protein</fullName>
    </submittedName>
</protein>
<dbReference type="AlphaFoldDB" id="A0A437Q4C8"/>
<name>A0A437Q4C8_9GAMM</name>
<dbReference type="InterPro" id="IPR001610">
    <property type="entry name" value="PAC"/>
</dbReference>
<dbReference type="InterPro" id="IPR035919">
    <property type="entry name" value="EAL_sf"/>
</dbReference>
<feature type="domain" description="PAC" evidence="3">
    <location>
        <begin position="322"/>
        <end position="374"/>
    </location>
</feature>
<evidence type="ECO:0000259" key="2">
    <source>
        <dbReference type="PROSITE" id="PS50112"/>
    </source>
</evidence>
<dbReference type="InterPro" id="IPR000014">
    <property type="entry name" value="PAS"/>
</dbReference>
<dbReference type="CDD" id="cd01949">
    <property type="entry name" value="GGDEF"/>
    <property type="match status" value="1"/>
</dbReference>
<dbReference type="InterPro" id="IPR001633">
    <property type="entry name" value="EAL_dom"/>
</dbReference>
<dbReference type="SMART" id="SM00091">
    <property type="entry name" value="PAS"/>
    <property type="match status" value="5"/>
</dbReference>
<evidence type="ECO:0000259" key="3">
    <source>
        <dbReference type="PROSITE" id="PS50113"/>
    </source>
</evidence>
<dbReference type="Pfam" id="PF13426">
    <property type="entry name" value="PAS_9"/>
    <property type="match status" value="1"/>
</dbReference>
<dbReference type="SUPFAM" id="SSF55073">
    <property type="entry name" value="Nucleotide cyclase"/>
    <property type="match status" value="1"/>
</dbReference>
<organism evidence="6 7">
    <name type="scientific">Neptunomonas marina</name>
    <dbReference type="NCBI Taxonomy" id="1815562"/>
    <lineage>
        <taxon>Bacteria</taxon>
        <taxon>Pseudomonadati</taxon>
        <taxon>Pseudomonadota</taxon>
        <taxon>Gammaproteobacteria</taxon>
        <taxon>Oceanospirillales</taxon>
        <taxon>Oceanospirillaceae</taxon>
        <taxon>Neptunomonas</taxon>
    </lineage>
</organism>
<sequence>MSISETLDLARLESGDRRIIGRYRCGDRCLLDLKSKETDFLGFSIEQWQAADFFISRVHPEDRPRLPSGGQIQHESYAESLRLKGEAGRYHAVDCYLFRAHADDKNLLGVELIAHGKQHFSPGDARDVLERVNFTVYWVDANGVVFDCNQAAYRNLGMQREELIGLPVSAFDLFVARGSFKQIMHSQLQDDNLFHFETLHKRKDGSMYALEVHGQKLLSSSGKDVYVGIGQSLEDRNRTLRALEQEHHRANYYLDIAGVIIVTLDDNGCVTMLNRFACELFGIEQDAAIGLNWFDSFLPPESRQPASDAYQRLLSSDKQPKQEIERPIITQQGEYRLIRWNNRMLEDENGERIGILSSGTDITAQRASEQTLLAEKSRLRTLIDSIPDLVSFKDNESRYLGCNKAFEMMSGKAESELVGTDDFTLFGDTESANRMRGGDEEVLGSQKPLRINEWVTYADGRKVLLDTFKTPVYDGDQRMVGVLGVSRDITENTMLSGQLSLVNAMVDISLDPLICTVPDKGFKIVYANSAAIKHFDVPAAQLYQTKLVDWDAKCSLEDIQRRWQEIQHTQRIARTTHRLRSGEEIPVEVSSRPFVYEDTTYMITVFKDIRDRISYEEAVKTAEQRSRLLLEHTNEGIFGVDASGVMTFINPAAAKMLGYRAYELIGRKAGTLIHSKREDGSAIDEFECSIMKSIRDGRSYRIEHDVFWCRDGHSIPVEYWSSPIHDDDRVSGAVVTFHDITHRRKAEEQIRYLAFHDALTGLPNRRLFLDRFEHELSLDRRSGQHSALHLLDIDHFKEVNDSLGHPAGDQLLIEVAKRIQESLRDGDTFARLGGDEFAILQSSVTTPSDIAVMAEKVIQCFEQPFDFLGNKLKTNTSIGIVLCDEHVSADDLIARADIALYQAKERGRGCYIFYQSEMTERVQREAELAHMLSSARFLQQLHMEYQPQFCCHSGKLIGFEALLRWQHPEIGAISPLTFIPVAEKRGMIDDIGFWVAQHVATQIASWDESGYQFGAVSFNLSPVQLRNQEGVQALLELLTDSELPLDTFEVEITESACMDAGSEVLDMLESAASSGLRLAIDDFGTGYSSMVALKQLSASRLKIDRSFVRDMLDDPNDRQIVSATIALGHSLGLEVVAEGVETAQQLEVLRELGCDVVQGYFLGMPLGSELVSTFLAQGQLIYTAFPKRANA</sequence>
<dbReference type="InterPro" id="IPR043128">
    <property type="entry name" value="Rev_trsase/Diguanyl_cyclase"/>
</dbReference>
<dbReference type="Pfam" id="PF00989">
    <property type="entry name" value="PAS"/>
    <property type="match status" value="1"/>
</dbReference>
<comment type="cofactor">
    <cofactor evidence="1">
        <name>Mg(2+)</name>
        <dbReference type="ChEBI" id="CHEBI:18420"/>
    </cofactor>
</comment>
<evidence type="ECO:0000256" key="1">
    <source>
        <dbReference type="ARBA" id="ARBA00001946"/>
    </source>
</evidence>
<reference evidence="6 7" key="1">
    <citation type="submission" date="2019-01" db="EMBL/GenBank/DDBJ databases">
        <authorList>
            <person name="Chen W.-M."/>
        </authorList>
    </citation>
    <scope>NUCLEOTIDE SEQUENCE [LARGE SCALE GENOMIC DNA]</scope>
    <source>
        <strain evidence="6 7">HPM-16</strain>
    </source>
</reference>
<dbReference type="Gene3D" id="3.30.70.270">
    <property type="match status" value="1"/>
</dbReference>
<dbReference type="InterPro" id="IPR000160">
    <property type="entry name" value="GGDEF_dom"/>
</dbReference>
<dbReference type="InterPro" id="IPR035965">
    <property type="entry name" value="PAS-like_dom_sf"/>
</dbReference>
<dbReference type="InterPro" id="IPR000700">
    <property type="entry name" value="PAS-assoc_C"/>
</dbReference>
<feature type="domain" description="GGDEF" evidence="5">
    <location>
        <begin position="784"/>
        <end position="916"/>
    </location>
</feature>
<dbReference type="PANTHER" id="PTHR44757">
    <property type="entry name" value="DIGUANYLATE CYCLASE DGCP"/>
    <property type="match status" value="1"/>
</dbReference>
<dbReference type="EMBL" id="SACQ01000010">
    <property type="protein sequence ID" value="RVU29364.1"/>
    <property type="molecule type" value="Genomic_DNA"/>
</dbReference>
<dbReference type="PANTHER" id="PTHR44757:SF2">
    <property type="entry name" value="BIOFILM ARCHITECTURE MAINTENANCE PROTEIN MBAA"/>
    <property type="match status" value="1"/>
</dbReference>
<dbReference type="CDD" id="cd01948">
    <property type="entry name" value="EAL"/>
    <property type="match status" value="1"/>
</dbReference>
<dbReference type="InterPro" id="IPR013767">
    <property type="entry name" value="PAS_fold"/>
</dbReference>